<dbReference type="AlphaFoldDB" id="A0A1L4CXX4"/>
<dbReference type="InterPro" id="IPR053864">
    <property type="entry name" value="DUF6933"/>
</dbReference>
<protein>
    <recommendedName>
        <fullName evidence="1">DUF6933 domain-containing protein</fullName>
    </recommendedName>
</protein>
<evidence type="ECO:0000259" key="1">
    <source>
        <dbReference type="Pfam" id="PF22016"/>
    </source>
</evidence>
<reference evidence="2 3" key="1">
    <citation type="submission" date="2016-10" db="EMBL/GenBank/DDBJ databases">
        <title>Silvanigrella aquatica sp. nov., isolated from a freshwater lake located in the Black Forest, Germany, description of Silvanigrellaceae fam. nov., Silvanigrellales ord. nov., reclassification of the order Bdellovibrionales in the class Oligoflexia, reclassification of the families Bacteriovoracaceae and Halobacteriovoraceae in the new order Bacteriovoracales ord. nov., and reclassification of the family Pseudobacteriovoracaceae in the order Oligoflexiales.</title>
        <authorList>
            <person name="Hahn M.W."/>
            <person name="Schmidt J."/>
            <person name="Koll U."/>
            <person name="Rohde M."/>
            <person name="Verbag S."/>
            <person name="Pitt A."/>
            <person name="Nakai R."/>
            <person name="Naganuma T."/>
            <person name="Lang E."/>
        </authorList>
    </citation>
    <scope>NUCLEOTIDE SEQUENCE [LARGE SCALE GENOMIC DNA]</scope>
    <source>
        <strain evidence="2 3">MWH-Nonnen-W8red</strain>
    </source>
</reference>
<dbReference type="Pfam" id="PF22016">
    <property type="entry name" value="DUF6933"/>
    <property type="match status" value="1"/>
</dbReference>
<dbReference type="RefSeq" id="WP_148696504.1">
    <property type="nucleotide sequence ID" value="NZ_CP017834.1"/>
</dbReference>
<sequence>MVQIRLTKKFSSDLKIKNIPLPKAIHSIYDNWIIDNLVLNRKKIAMATHLEPRLTFFFPYTLIGGAKNIVAFIEEKIKNFILKNNLKIDLNKINIIFKYIYYCKNTDNKSVVSNMTDLKKIFLAHVYGHQFDKLNWQELNDITNDSIISFKSSEEKYVSPRERMIKLIKSL</sequence>
<dbReference type="Proteomes" id="UP000184731">
    <property type="component" value="Chromosome"/>
</dbReference>
<proteinExistence type="predicted"/>
<organism evidence="2 3">
    <name type="scientific">Silvanigrella aquatica</name>
    <dbReference type="NCBI Taxonomy" id="1915309"/>
    <lineage>
        <taxon>Bacteria</taxon>
        <taxon>Pseudomonadati</taxon>
        <taxon>Bdellovibrionota</taxon>
        <taxon>Oligoflexia</taxon>
        <taxon>Silvanigrellales</taxon>
        <taxon>Silvanigrellaceae</taxon>
        <taxon>Silvanigrella</taxon>
    </lineage>
</organism>
<dbReference type="KEGG" id="saqi:AXG55_02190"/>
<accession>A0A1L4CXX4</accession>
<dbReference type="EMBL" id="CP017834">
    <property type="protein sequence ID" value="APJ02796.1"/>
    <property type="molecule type" value="Genomic_DNA"/>
</dbReference>
<gene>
    <name evidence="2" type="ORF">AXG55_02190</name>
</gene>
<keyword evidence="3" id="KW-1185">Reference proteome</keyword>
<feature type="domain" description="DUF6933" evidence="1">
    <location>
        <begin position="3"/>
        <end position="162"/>
    </location>
</feature>
<evidence type="ECO:0000313" key="3">
    <source>
        <dbReference type="Proteomes" id="UP000184731"/>
    </source>
</evidence>
<name>A0A1L4CXX4_9BACT</name>
<dbReference type="OrthoDB" id="7063488at2"/>
<evidence type="ECO:0000313" key="2">
    <source>
        <dbReference type="EMBL" id="APJ02796.1"/>
    </source>
</evidence>